<gene>
    <name evidence="1" type="ORF">NCS57_01187600</name>
</gene>
<dbReference type="EMBL" id="CM046511">
    <property type="protein sequence ID" value="KAI8658070.1"/>
    <property type="molecule type" value="Genomic_DNA"/>
</dbReference>
<proteinExistence type="predicted"/>
<evidence type="ECO:0000313" key="1">
    <source>
        <dbReference type="EMBL" id="KAI8658070.1"/>
    </source>
</evidence>
<comment type="caution">
    <text evidence="1">The sequence shown here is derived from an EMBL/GenBank/DDBJ whole genome shotgun (WGS) entry which is preliminary data.</text>
</comment>
<organism evidence="1 2">
    <name type="scientific">Fusarium keratoplasticum</name>
    <dbReference type="NCBI Taxonomy" id="1328300"/>
    <lineage>
        <taxon>Eukaryota</taxon>
        <taxon>Fungi</taxon>
        <taxon>Dikarya</taxon>
        <taxon>Ascomycota</taxon>
        <taxon>Pezizomycotina</taxon>
        <taxon>Sordariomycetes</taxon>
        <taxon>Hypocreomycetidae</taxon>
        <taxon>Hypocreales</taxon>
        <taxon>Nectriaceae</taxon>
        <taxon>Fusarium</taxon>
        <taxon>Fusarium solani species complex</taxon>
    </lineage>
</organism>
<reference evidence="1" key="1">
    <citation type="submission" date="2022-06" db="EMBL/GenBank/DDBJ databases">
        <title>Fusarium solani species complex genomes reveal bases of compartmentalisation and animal pathogenesis.</title>
        <authorList>
            <person name="Tsai I.J."/>
        </authorList>
    </citation>
    <scope>NUCLEOTIDE SEQUENCE</scope>
    <source>
        <strain evidence="1">Fu6.1</strain>
    </source>
</reference>
<sequence length="193" mass="20519">MTNSLGHRRLSLLNLLAFCSFLLHSSLVLGYAHSHAKHDHLHHLHGQSLRAATLATTKATSTGQDDFTCGPDKPCSNEACCGEDGWCGYGPNYCGDGCQSNCDAKAECGQFAATAGKTCPLNVCCSQHGFCGTTADFCNDGCQSNCDSPKPNAAASDPQKVVIGYWETWNMDKPCGTMGPGEIPVELLTHLFV</sequence>
<accession>A0ACC0QL62</accession>
<evidence type="ECO:0000313" key="2">
    <source>
        <dbReference type="Proteomes" id="UP001065298"/>
    </source>
</evidence>
<name>A0ACC0QL62_9HYPO</name>
<keyword evidence="2" id="KW-1185">Reference proteome</keyword>
<protein>
    <submittedName>
        <fullName evidence="1">Chitinase</fullName>
    </submittedName>
</protein>
<dbReference type="Proteomes" id="UP001065298">
    <property type="component" value="Chromosome 9"/>
</dbReference>